<evidence type="ECO:0000313" key="3">
    <source>
        <dbReference type="Proteomes" id="UP000243579"/>
    </source>
</evidence>
<dbReference type="Proteomes" id="UP000243579">
    <property type="component" value="Unassembled WGS sequence"/>
</dbReference>
<sequence length="248" mass="28036">MGKKKVVANDIRATIYADVLHGMKFSKSPYGLFKQVAEKYGLASKTIRRIWQRGQESDGDVAHRVRGNKGRGRSEAQLQAINAKLNDIPHIEEKDLRTIAKAVDLPLSSLHKYMSTGVVKPKGHTTTRPKRHVVSVPDIELVEELVHEELQPPPAPSPVMTFDADDLDDRLQPIIHTQPLFHASASDSRQLESLQEENERLRRDNHELMRSQRALVALQVENERLTARNTQLAHALRDLSARLHLEAL</sequence>
<reference evidence="2 3" key="1">
    <citation type="journal article" date="2014" name="Genome Biol. Evol.">
        <title>The secreted proteins of Achlya hypogyna and Thraustotheca clavata identify the ancestral oomycete secretome and reveal gene acquisitions by horizontal gene transfer.</title>
        <authorList>
            <person name="Misner I."/>
            <person name="Blouin N."/>
            <person name="Leonard G."/>
            <person name="Richards T.A."/>
            <person name="Lane C.E."/>
        </authorList>
    </citation>
    <scope>NUCLEOTIDE SEQUENCE [LARGE SCALE GENOMIC DNA]</scope>
    <source>
        <strain evidence="2 3">ATCC 48635</strain>
    </source>
</reference>
<evidence type="ECO:0000256" key="1">
    <source>
        <dbReference type="SAM" id="Coils"/>
    </source>
</evidence>
<proteinExistence type="predicted"/>
<feature type="coiled-coil region" evidence="1">
    <location>
        <begin position="184"/>
        <end position="242"/>
    </location>
</feature>
<dbReference type="EMBL" id="JNBR01001414">
    <property type="protein sequence ID" value="OQR88034.1"/>
    <property type="molecule type" value="Genomic_DNA"/>
</dbReference>
<accession>A0A1V9YQM4</accession>
<organism evidence="2 3">
    <name type="scientific">Achlya hypogyna</name>
    <name type="common">Oomycete</name>
    <name type="synonym">Protoachlya hypogyna</name>
    <dbReference type="NCBI Taxonomy" id="1202772"/>
    <lineage>
        <taxon>Eukaryota</taxon>
        <taxon>Sar</taxon>
        <taxon>Stramenopiles</taxon>
        <taxon>Oomycota</taxon>
        <taxon>Saprolegniomycetes</taxon>
        <taxon>Saprolegniales</taxon>
        <taxon>Achlyaceae</taxon>
        <taxon>Achlya</taxon>
    </lineage>
</organism>
<dbReference type="PANTHER" id="PTHR33889:SF7">
    <property type="entry name" value="OS04G0681850 PROTEIN"/>
    <property type="match status" value="1"/>
</dbReference>
<dbReference type="OrthoDB" id="61422at2759"/>
<evidence type="ECO:0000313" key="2">
    <source>
        <dbReference type="EMBL" id="OQR88034.1"/>
    </source>
</evidence>
<name>A0A1V9YQM4_ACHHY</name>
<comment type="caution">
    <text evidence="2">The sequence shown here is derived from an EMBL/GenBank/DDBJ whole genome shotgun (WGS) entry which is preliminary data.</text>
</comment>
<keyword evidence="3" id="KW-1185">Reference proteome</keyword>
<dbReference type="PANTHER" id="PTHR33889">
    <property type="entry name" value="OS04G0681850 PROTEIN"/>
    <property type="match status" value="1"/>
</dbReference>
<keyword evidence="1" id="KW-0175">Coiled coil</keyword>
<protein>
    <submittedName>
        <fullName evidence="2">Uncharacterized protein</fullName>
    </submittedName>
</protein>
<gene>
    <name evidence="2" type="ORF">ACHHYP_07688</name>
</gene>
<dbReference type="AlphaFoldDB" id="A0A1V9YQM4"/>